<dbReference type="EMBL" id="JADHSG010000003">
    <property type="protein sequence ID" value="MBL6903112.1"/>
    <property type="molecule type" value="Genomic_DNA"/>
</dbReference>
<dbReference type="SUPFAM" id="SSF52540">
    <property type="entry name" value="P-loop containing nucleoside triphosphate hydrolases"/>
    <property type="match status" value="1"/>
</dbReference>
<evidence type="ECO:0000313" key="1">
    <source>
        <dbReference type="EMBL" id="MBL6903112.1"/>
    </source>
</evidence>
<gene>
    <name evidence="1" type="ORF">ISR29_02815</name>
</gene>
<proteinExistence type="predicted"/>
<evidence type="ECO:0008006" key="3">
    <source>
        <dbReference type="Google" id="ProtNLM"/>
    </source>
</evidence>
<dbReference type="InterPro" id="IPR027417">
    <property type="entry name" value="P-loop_NTPase"/>
</dbReference>
<name>A0A937JHM6_9GAMM</name>
<protein>
    <recommendedName>
        <fullName evidence="3">Sulfotransferase domain-containing protein</fullName>
    </recommendedName>
</protein>
<evidence type="ECO:0000313" key="2">
    <source>
        <dbReference type="Proteomes" id="UP000705230"/>
    </source>
</evidence>
<sequence>MYYSNIRLWRELHACARSLFGHDRFLNIRYEDFVNNPDATQSQITAKFPWLEKQHKFSEYHEHAQLSEKSKVAMRGVRPIGPTSVGAWRKHLGRIVQQQAIHGTMTPDLVGCGYESSPDWEVVLDGVLPDKSNSWYPEKKRFWQRISQPIDASRKIAIYRRKKGLSRISRATNDR</sequence>
<comment type="caution">
    <text evidence="1">The sequence shown here is derived from an EMBL/GenBank/DDBJ whole genome shotgun (WGS) entry which is preliminary data.</text>
</comment>
<dbReference type="Proteomes" id="UP000705230">
    <property type="component" value="Unassembled WGS sequence"/>
</dbReference>
<accession>A0A937JHM6</accession>
<reference evidence="1" key="1">
    <citation type="submission" date="2020-10" db="EMBL/GenBank/DDBJ databases">
        <title>Microbiome of the Black Sea water column analyzed by genome centric metagenomics.</title>
        <authorList>
            <person name="Cabello-Yeves P.J."/>
            <person name="Callieri C."/>
            <person name="Picazo A."/>
            <person name="Mehrshad M."/>
            <person name="Haro-Moreno J.M."/>
            <person name="Roda-Garcia J."/>
            <person name="Dzembekova N."/>
            <person name="Slabakova V."/>
            <person name="Slabakova N."/>
            <person name="Moncheva S."/>
            <person name="Rodriguez-Valera F."/>
        </authorList>
    </citation>
    <scope>NUCLEOTIDE SEQUENCE</scope>
    <source>
        <strain evidence="1">BS30m-G43</strain>
    </source>
</reference>
<organism evidence="1 2">
    <name type="scientific">SAR86 cluster bacterium</name>
    <dbReference type="NCBI Taxonomy" id="2030880"/>
    <lineage>
        <taxon>Bacteria</taxon>
        <taxon>Pseudomonadati</taxon>
        <taxon>Pseudomonadota</taxon>
        <taxon>Gammaproteobacteria</taxon>
        <taxon>SAR86 cluster</taxon>
    </lineage>
</organism>
<dbReference type="Gene3D" id="3.40.50.300">
    <property type="entry name" value="P-loop containing nucleotide triphosphate hydrolases"/>
    <property type="match status" value="1"/>
</dbReference>
<dbReference type="AlphaFoldDB" id="A0A937JHM6"/>